<dbReference type="AlphaFoldDB" id="A0A2A9D445"/>
<dbReference type="InterPro" id="IPR025877">
    <property type="entry name" value="MobA-like_NTP_Trfase"/>
</dbReference>
<reference evidence="4 5" key="1">
    <citation type="submission" date="2017-10" db="EMBL/GenBank/DDBJ databases">
        <title>Sequencing the genomes of 1000 actinobacteria strains.</title>
        <authorList>
            <person name="Klenk H.-P."/>
        </authorList>
    </citation>
    <scope>NUCLEOTIDE SEQUENCE [LARGE SCALE GENOMIC DNA]</scope>
    <source>
        <strain evidence="4 5">DSM 21801</strain>
    </source>
</reference>
<dbReference type="Proteomes" id="UP000224915">
    <property type="component" value="Unassembled WGS sequence"/>
</dbReference>
<dbReference type="InterPro" id="IPR029044">
    <property type="entry name" value="Nucleotide-diphossugar_trans"/>
</dbReference>
<organism evidence="4 5">
    <name type="scientific">Serinibacter salmoneus</name>
    <dbReference type="NCBI Taxonomy" id="556530"/>
    <lineage>
        <taxon>Bacteria</taxon>
        <taxon>Bacillati</taxon>
        <taxon>Actinomycetota</taxon>
        <taxon>Actinomycetes</taxon>
        <taxon>Micrococcales</taxon>
        <taxon>Beutenbergiaceae</taxon>
        <taxon>Serinibacter</taxon>
    </lineage>
</organism>
<evidence type="ECO:0000256" key="1">
    <source>
        <dbReference type="ARBA" id="ARBA00022679"/>
    </source>
</evidence>
<evidence type="ECO:0000313" key="4">
    <source>
        <dbReference type="EMBL" id="PFG21025.1"/>
    </source>
</evidence>
<gene>
    <name evidence="4" type="ORF">ATL40_2644</name>
</gene>
<dbReference type="Pfam" id="PF12804">
    <property type="entry name" value="NTP_transf_3"/>
    <property type="match status" value="1"/>
</dbReference>
<name>A0A2A9D445_9MICO</name>
<sequence>MAARGEVSTGVSADSEPEPGWLPDAAIVLSGGRGSRLGGTPKGRVRVGDIPLLDGVLDAVSAAGIQRAVVVGHPPSLERAGVVVTREDPPFAGPLAGVAAGLLALPDLPGKAWVMVLACDLPRAGEVIPLLLTGSPAEDDGAGVARERVQGADGWLVVDDAGRRQWLAGCYRIGPLRAACAAASTEGPDGLVGLPLRAAFGRLHLREVPDPHGASADVDTPEDLMRARAAARRSHRERMES</sequence>
<dbReference type="Gene3D" id="3.90.550.10">
    <property type="entry name" value="Spore Coat Polysaccharide Biosynthesis Protein SpsA, Chain A"/>
    <property type="match status" value="1"/>
</dbReference>
<evidence type="ECO:0000313" key="5">
    <source>
        <dbReference type="Proteomes" id="UP000224915"/>
    </source>
</evidence>
<dbReference type="PANTHER" id="PTHR19136:SF81">
    <property type="entry name" value="MOLYBDENUM COFACTOR GUANYLYLTRANSFERASE"/>
    <property type="match status" value="1"/>
</dbReference>
<dbReference type="SUPFAM" id="SSF53448">
    <property type="entry name" value="Nucleotide-diphospho-sugar transferases"/>
    <property type="match status" value="1"/>
</dbReference>
<evidence type="ECO:0000259" key="3">
    <source>
        <dbReference type="Pfam" id="PF12804"/>
    </source>
</evidence>
<dbReference type="GO" id="GO:0016779">
    <property type="term" value="F:nucleotidyltransferase activity"/>
    <property type="evidence" value="ECO:0007669"/>
    <property type="project" value="UniProtKB-ARBA"/>
</dbReference>
<proteinExistence type="predicted"/>
<keyword evidence="5" id="KW-1185">Reference proteome</keyword>
<protein>
    <submittedName>
        <fullName evidence="4">Molybdopterin-guanine dinucleotide biosynthesis protein A</fullName>
    </submittedName>
</protein>
<accession>A0A2A9D445</accession>
<dbReference type="PANTHER" id="PTHR19136">
    <property type="entry name" value="MOLYBDENUM COFACTOR GUANYLYLTRANSFERASE"/>
    <property type="match status" value="1"/>
</dbReference>
<dbReference type="EMBL" id="PDJD01000001">
    <property type="protein sequence ID" value="PFG21025.1"/>
    <property type="molecule type" value="Genomic_DNA"/>
</dbReference>
<feature type="domain" description="MobA-like NTP transferase" evidence="3">
    <location>
        <begin position="26"/>
        <end position="148"/>
    </location>
</feature>
<feature type="region of interest" description="Disordered" evidence="2">
    <location>
        <begin position="211"/>
        <end position="241"/>
    </location>
</feature>
<comment type="caution">
    <text evidence="4">The sequence shown here is derived from an EMBL/GenBank/DDBJ whole genome shotgun (WGS) entry which is preliminary data.</text>
</comment>
<keyword evidence="1" id="KW-0808">Transferase</keyword>
<feature type="compositionally biased region" description="Basic residues" evidence="2">
    <location>
        <begin position="229"/>
        <end position="241"/>
    </location>
</feature>
<evidence type="ECO:0000256" key="2">
    <source>
        <dbReference type="SAM" id="MobiDB-lite"/>
    </source>
</evidence>